<proteinExistence type="predicted"/>
<keyword evidence="2" id="KW-1185">Reference proteome</keyword>
<reference evidence="1" key="2">
    <citation type="submission" date="2023-04" db="EMBL/GenBank/DDBJ databases">
        <title>'Rhodoalgimonas zhirmunskyi' gen. nov., isolated from a red alga.</title>
        <authorList>
            <person name="Nedashkovskaya O.I."/>
            <person name="Otstavnykh N.Y."/>
            <person name="Bystritskaya E.P."/>
            <person name="Balabanova L.A."/>
            <person name="Isaeva M.P."/>
        </authorList>
    </citation>
    <scope>NUCLEOTIDE SEQUENCE</scope>
    <source>
        <strain evidence="1">10Alg 79</strain>
    </source>
</reference>
<accession>A0AAJ1X593</accession>
<evidence type="ECO:0000313" key="2">
    <source>
        <dbReference type="Proteomes" id="UP001227162"/>
    </source>
</evidence>
<organism evidence="1 2">
    <name type="scientific">Rhodalgimonas zhirmunskyi</name>
    <dbReference type="NCBI Taxonomy" id="2964767"/>
    <lineage>
        <taxon>Bacteria</taxon>
        <taxon>Pseudomonadati</taxon>
        <taxon>Pseudomonadota</taxon>
        <taxon>Alphaproteobacteria</taxon>
        <taxon>Rhodobacterales</taxon>
        <taxon>Roseobacteraceae</taxon>
        <taxon>Rhodalgimonas</taxon>
    </lineage>
</organism>
<dbReference type="Pfam" id="PF02962">
    <property type="entry name" value="CHMI"/>
    <property type="match status" value="1"/>
</dbReference>
<evidence type="ECO:0000313" key="1">
    <source>
        <dbReference type="EMBL" id="MDQ2095033.1"/>
    </source>
</evidence>
<reference evidence="1" key="1">
    <citation type="submission" date="2022-07" db="EMBL/GenBank/DDBJ databases">
        <authorList>
            <person name="Otstavnykh N."/>
            <person name="Isaeva M."/>
            <person name="Bystritskaya E."/>
        </authorList>
    </citation>
    <scope>NUCLEOTIDE SEQUENCE</scope>
    <source>
        <strain evidence="1">10Alg 79</strain>
    </source>
</reference>
<dbReference type="GO" id="GO:0008704">
    <property type="term" value="F:5-carboxymethyl-2-hydroxymuconate delta-isomerase activity"/>
    <property type="evidence" value="ECO:0007669"/>
    <property type="project" value="InterPro"/>
</dbReference>
<protein>
    <submittedName>
        <fullName evidence="1">5-carboxymethyl-2-hydroxymuconate Delta-isomerase</fullName>
    </submittedName>
</protein>
<dbReference type="Proteomes" id="UP001227162">
    <property type="component" value="Unassembled WGS sequence"/>
</dbReference>
<comment type="caution">
    <text evidence="1">The sequence shown here is derived from an EMBL/GenBank/DDBJ whole genome shotgun (WGS) entry which is preliminary data.</text>
</comment>
<dbReference type="InterPro" id="IPR014347">
    <property type="entry name" value="Tautomerase/MIF_sf"/>
</dbReference>
<dbReference type="CDD" id="cd00580">
    <property type="entry name" value="CHMI"/>
    <property type="match status" value="1"/>
</dbReference>
<name>A0AAJ1X593_9RHOB</name>
<dbReference type="PANTHER" id="PTHR37950">
    <property type="entry name" value="4-HYDROXYPHENYLACETATE CATABOLISM PROTEIN"/>
    <property type="match status" value="1"/>
</dbReference>
<sequence length="128" mass="14101">MPHFHIEYSANLEEMVDIAALCDHIRRAAIDTGVFPMPGVRVRAFRADHVSIADGDPQHAFLDLSIRLRAGRSAADKTRATTEVFEALQGFMAPALTQHSIALSVETRDIDPDLSPKTGTIRDHLKKA</sequence>
<dbReference type="EMBL" id="JANFFA010000003">
    <property type="protein sequence ID" value="MDQ2095033.1"/>
    <property type="molecule type" value="Genomic_DNA"/>
</dbReference>
<dbReference type="PANTHER" id="PTHR37950:SF1">
    <property type="entry name" value="4-HYDROXYPHENYLACETATE CATABOLISM PROTEIN"/>
    <property type="match status" value="1"/>
</dbReference>
<dbReference type="Gene3D" id="3.30.429.10">
    <property type="entry name" value="Macrophage Migration Inhibitory Factor"/>
    <property type="match status" value="1"/>
</dbReference>
<dbReference type="AlphaFoldDB" id="A0AAJ1X593"/>
<gene>
    <name evidence="1" type="ORF">NOI20_13000</name>
</gene>
<dbReference type="SUPFAM" id="SSF55331">
    <property type="entry name" value="Tautomerase/MIF"/>
    <property type="match status" value="1"/>
</dbReference>
<dbReference type="InterPro" id="IPR004220">
    <property type="entry name" value="5-COMe_2-OHmuconate_Isoase"/>
</dbReference>
<dbReference type="RefSeq" id="WP_317626637.1">
    <property type="nucleotide sequence ID" value="NZ_JANFFA010000003.1"/>
</dbReference>